<name>D8LLA8_ECTSI</name>
<keyword evidence="1" id="KW-0812">Transmembrane</keyword>
<dbReference type="EMBL" id="FN648553">
    <property type="protein sequence ID" value="CBN77106.1"/>
    <property type="molecule type" value="Genomic_DNA"/>
</dbReference>
<gene>
    <name evidence="2" type="ORF">Esi_0036_0046</name>
</gene>
<sequence>MVSTGIIVVLRIVCMCLTIAYGLVSLGHITATWMLRKDLYFAVRVGSFMVIVAMIESLITLGASLVLFGKLRRTNDIFEVSLEIRKVGACALLTTVKVDETLQQILLSTPLLQAFEEYCLRALCGEDVVAASLDGAAKEVGMMLKDKLFDRFRETDQFKQITAKSALKAPGDVIPESYGNAVNVNDRHPS</sequence>
<feature type="transmembrane region" description="Helical" evidence="1">
    <location>
        <begin position="12"/>
        <end position="35"/>
    </location>
</feature>
<dbReference type="EMBL" id="FN649745">
    <property type="protein sequence ID" value="CBN77106.1"/>
    <property type="molecule type" value="Genomic_DNA"/>
</dbReference>
<reference evidence="2 3" key="1">
    <citation type="journal article" date="2010" name="Nature">
        <title>The Ectocarpus genome and the independent evolution of multicellularity in brown algae.</title>
        <authorList>
            <person name="Cock J.M."/>
            <person name="Sterck L."/>
            <person name="Rouze P."/>
            <person name="Scornet D."/>
            <person name="Allen A.E."/>
            <person name="Amoutzias G."/>
            <person name="Anthouard V."/>
            <person name="Artiguenave F."/>
            <person name="Aury J.M."/>
            <person name="Badger J.H."/>
            <person name="Beszteri B."/>
            <person name="Billiau K."/>
            <person name="Bonnet E."/>
            <person name="Bothwell J.H."/>
            <person name="Bowler C."/>
            <person name="Boyen C."/>
            <person name="Brownlee C."/>
            <person name="Carrano C.J."/>
            <person name="Charrier B."/>
            <person name="Cho G.Y."/>
            <person name="Coelho S.M."/>
            <person name="Collen J."/>
            <person name="Corre E."/>
            <person name="Da Silva C."/>
            <person name="Delage L."/>
            <person name="Delaroque N."/>
            <person name="Dittami S.M."/>
            <person name="Doulbeau S."/>
            <person name="Elias M."/>
            <person name="Farnham G."/>
            <person name="Gachon C.M."/>
            <person name="Gschloessl B."/>
            <person name="Heesch S."/>
            <person name="Jabbari K."/>
            <person name="Jubin C."/>
            <person name="Kawai H."/>
            <person name="Kimura K."/>
            <person name="Kloareg B."/>
            <person name="Kupper F.C."/>
            <person name="Lang D."/>
            <person name="Le Bail A."/>
            <person name="Leblanc C."/>
            <person name="Lerouge P."/>
            <person name="Lohr M."/>
            <person name="Lopez P.J."/>
            <person name="Martens C."/>
            <person name="Maumus F."/>
            <person name="Michel G."/>
            <person name="Miranda-Saavedra D."/>
            <person name="Morales J."/>
            <person name="Moreau H."/>
            <person name="Motomura T."/>
            <person name="Nagasato C."/>
            <person name="Napoli C.A."/>
            <person name="Nelson D.R."/>
            <person name="Nyvall-Collen P."/>
            <person name="Peters A.F."/>
            <person name="Pommier C."/>
            <person name="Potin P."/>
            <person name="Poulain J."/>
            <person name="Quesneville H."/>
            <person name="Read B."/>
            <person name="Rensing S.A."/>
            <person name="Ritter A."/>
            <person name="Rousvoal S."/>
            <person name="Samanta M."/>
            <person name="Samson G."/>
            <person name="Schroeder D.C."/>
            <person name="Segurens B."/>
            <person name="Strittmatter M."/>
            <person name="Tonon T."/>
            <person name="Tregear J.W."/>
            <person name="Valentin K."/>
            <person name="von Dassow P."/>
            <person name="Yamagishi T."/>
            <person name="Van de Peer Y."/>
            <person name="Wincker P."/>
        </authorList>
    </citation>
    <scope>NUCLEOTIDE SEQUENCE [LARGE SCALE GENOMIC DNA]</scope>
    <source>
        <strain evidence="3">Ec32 / CCAP1310/4</strain>
    </source>
</reference>
<feature type="transmembrane region" description="Helical" evidence="1">
    <location>
        <begin position="41"/>
        <end position="68"/>
    </location>
</feature>
<proteinExistence type="predicted"/>
<dbReference type="OrthoDB" id="202203at2759"/>
<dbReference type="Proteomes" id="UP000002630">
    <property type="component" value="Linkage Group LG20"/>
</dbReference>
<dbReference type="AlphaFoldDB" id="D8LLA8"/>
<evidence type="ECO:0000313" key="3">
    <source>
        <dbReference type="Proteomes" id="UP000002630"/>
    </source>
</evidence>
<accession>D8LLA8</accession>
<dbReference type="InParanoid" id="D8LLA8"/>
<protein>
    <submittedName>
        <fullName evidence="2">Uncharacterized protein</fullName>
    </submittedName>
</protein>
<keyword evidence="1" id="KW-0472">Membrane</keyword>
<evidence type="ECO:0000256" key="1">
    <source>
        <dbReference type="SAM" id="Phobius"/>
    </source>
</evidence>
<keyword evidence="1" id="KW-1133">Transmembrane helix</keyword>
<organism evidence="2 3">
    <name type="scientific">Ectocarpus siliculosus</name>
    <name type="common">Brown alga</name>
    <name type="synonym">Conferva siliculosa</name>
    <dbReference type="NCBI Taxonomy" id="2880"/>
    <lineage>
        <taxon>Eukaryota</taxon>
        <taxon>Sar</taxon>
        <taxon>Stramenopiles</taxon>
        <taxon>Ochrophyta</taxon>
        <taxon>PX clade</taxon>
        <taxon>Phaeophyceae</taxon>
        <taxon>Ectocarpales</taxon>
        <taxon>Ectocarpaceae</taxon>
        <taxon>Ectocarpus</taxon>
    </lineage>
</organism>
<keyword evidence="3" id="KW-1185">Reference proteome</keyword>
<evidence type="ECO:0000313" key="2">
    <source>
        <dbReference type="EMBL" id="CBN77106.1"/>
    </source>
</evidence>